<dbReference type="EMBL" id="GGEC01000031">
    <property type="protein sequence ID" value="MBW80514.1"/>
    <property type="molecule type" value="Transcribed_RNA"/>
</dbReference>
<evidence type="ECO:0000256" key="1">
    <source>
        <dbReference type="SAM" id="Phobius"/>
    </source>
</evidence>
<dbReference type="AlphaFoldDB" id="A0A2P2IH16"/>
<organism evidence="2">
    <name type="scientific">Rhizophora mucronata</name>
    <name type="common">Asiatic mangrove</name>
    <dbReference type="NCBI Taxonomy" id="61149"/>
    <lineage>
        <taxon>Eukaryota</taxon>
        <taxon>Viridiplantae</taxon>
        <taxon>Streptophyta</taxon>
        <taxon>Embryophyta</taxon>
        <taxon>Tracheophyta</taxon>
        <taxon>Spermatophyta</taxon>
        <taxon>Magnoliopsida</taxon>
        <taxon>eudicotyledons</taxon>
        <taxon>Gunneridae</taxon>
        <taxon>Pentapetalae</taxon>
        <taxon>rosids</taxon>
        <taxon>fabids</taxon>
        <taxon>Malpighiales</taxon>
        <taxon>Rhizophoraceae</taxon>
        <taxon>Rhizophora</taxon>
    </lineage>
</organism>
<evidence type="ECO:0000313" key="2">
    <source>
        <dbReference type="EMBL" id="MBW80514.1"/>
    </source>
</evidence>
<keyword evidence="1" id="KW-0812">Transmembrane</keyword>
<name>A0A2P2IH16_RHIMU</name>
<sequence>MTYNYAVFMHGNSSNYCMESKNLIVATLVIISCVEFAAGPAGKKSRKVCNTWNIFKFQLSLPNRAGSKSLAHVCLLHHSLFDICEIPTLDSCVATTCLDKILTAYIILVFCPTPLYWFRAC</sequence>
<protein>
    <submittedName>
        <fullName evidence="2">Uncharacterized protein</fullName>
    </submittedName>
</protein>
<reference evidence="2" key="1">
    <citation type="submission" date="2018-02" db="EMBL/GenBank/DDBJ databases">
        <title>Rhizophora mucronata_Transcriptome.</title>
        <authorList>
            <person name="Meera S.P."/>
            <person name="Sreeshan A."/>
            <person name="Augustine A."/>
        </authorList>
    </citation>
    <scope>NUCLEOTIDE SEQUENCE</scope>
    <source>
        <tissue evidence="2">Leaf</tissue>
    </source>
</reference>
<accession>A0A2P2IH16</accession>
<keyword evidence="1" id="KW-1133">Transmembrane helix</keyword>
<proteinExistence type="predicted"/>
<feature type="transmembrane region" description="Helical" evidence="1">
    <location>
        <begin position="20"/>
        <end position="38"/>
    </location>
</feature>
<keyword evidence="1" id="KW-0472">Membrane</keyword>